<protein>
    <submittedName>
        <fullName evidence="2">DUF2282 domain-containing protein</fullName>
    </submittedName>
</protein>
<dbReference type="InterPro" id="IPR018740">
    <property type="entry name" value="DUF2282_membr"/>
</dbReference>
<evidence type="ECO:0000313" key="3">
    <source>
        <dbReference type="Proteomes" id="UP001595476"/>
    </source>
</evidence>
<dbReference type="Proteomes" id="UP001595476">
    <property type="component" value="Unassembled WGS sequence"/>
</dbReference>
<gene>
    <name evidence="2" type="ORF">ACFOEK_06865</name>
</gene>
<comment type="caution">
    <text evidence="2">The sequence shown here is derived from an EMBL/GenBank/DDBJ whole genome shotgun (WGS) entry which is preliminary data.</text>
</comment>
<keyword evidence="3" id="KW-1185">Reference proteome</keyword>
<accession>A0ABV7HDL7</accession>
<feature type="chain" id="PRO_5046279821" evidence="1">
    <location>
        <begin position="29"/>
        <end position="96"/>
    </location>
</feature>
<feature type="signal peptide" evidence="1">
    <location>
        <begin position="1"/>
        <end position="28"/>
    </location>
</feature>
<proteinExistence type="predicted"/>
<keyword evidence="1" id="KW-0732">Signal</keyword>
<reference evidence="3" key="1">
    <citation type="journal article" date="2019" name="Int. J. Syst. Evol. Microbiol.">
        <title>The Global Catalogue of Microorganisms (GCM) 10K type strain sequencing project: providing services to taxonomists for standard genome sequencing and annotation.</title>
        <authorList>
            <consortium name="The Broad Institute Genomics Platform"/>
            <consortium name="The Broad Institute Genome Sequencing Center for Infectious Disease"/>
            <person name="Wu L."/>
            <person name="Ma J."/>
        </authorList>
    </citation>
    <scope>NUCLEOTIDE SEQUENCE [LARGE SCALE GENOMIC DNA]</scope>
    <source>
        <strain evidence="3">KCTC 52438</strain>
    </source>
</reference>
<dbReference type="Pfam" id="PF10048">
    <property type="entry name" value="DUF2282"/>
    <property type="match status" value="1"/>
</dbReference>
<name>A0ABV7HDL7_9GAMM</name>
<dbReference type="EMBL" id="JBHRSZ010000002">
    <property type="protein sequence ID" value="MFC3150741.1"/>
    <property type="molecule type" value="Genomic_DNA"/>
</dbReference>
<organism evidence="2 3">
    <name type="scientific">Litoribrevibacter euphylliae</name>
    <dbReference type="NCBI Taxonomy" id="1834034"/>
    <lineage>
        <taxon>Bacteria</taxon>
        <taxon>Pseudomonadati</taxon>
        <taxon>Pseudomonadota</taxon>
        <taxon>Gammaproteobacteria</taxon>
        <taxon>Oceanospirillales</taxon>
        <taxon>Oceanospirillaceae</taxon>
        <taxon>Litoribrevibacter</taxon>
    </lineage>
</organism>
<evidence type="ECO:0000256" key="1">
    <source>
        <dbReference type="SAM" id="SignalP"/>
    </source>
</evidence>
<evidence type="ECO:0000313" key="2">
    <source>
        <dbReference type="EMBL" id="MFC3150741.1"/>
    </source>
</evidence>
<dbReference type="RefSeq" id="WP_386718098.1">
    <property type="nucleotide sequence ID" value="NZ_JBHRSZ010000002.1"/>
</dbReference>
<sequence>MNSKSMVATAAFAMAITTISSISAPAHAAGKEKCYGISAAGQNDCSNLAGTHSCAGQSKVDNDPGEWKLVAKGTCHDLGGMLKKEAKKYYQETQNS</sequence>